<dbReference type="EC" id="1.8.4.10" evidence="4"/>
<comment type="cofactor">
    <cofactor evidence="4">
        <name>[4Fe-4S] cluster</name>
        <dbReference type="ChEBI" id="CHEBI:49883"/>
    </cofactor>
    <text evidence="4">Binds 1 [4Fe-4S] cluster per subunit.</text>
</comment>
<dbReference type="NCBIfam" id="NF002537">
    <property type="entry name" value="PRK02090.1"/>
    <property type="match status" value="1"/>
</dbReference>
<dbReference type="InterPro" id="IPR004511">
    <property type="entry name" value="PAPS/APS_Rdtase"/>
</dbReference>
<dbReference type="GO" id="GO:0005737">
    <property type="term" value="C:cytoplasm"/>
    <property type="evidence" value="ECO:0007669"/>
    <property type="project" value="UniProtKB-SubCell"/>
</dbReference>
<dbReference type="Gene3D" id="3.40.50.620">
    <property type="entry name" value="HUPs"/>
    <property type="match status" value="1"/>
</dbReference>
<dbReference type="NCBIfam" id="TIGR00434">
    <property type="entry name" value="cysH"/>
    <property type="match status" value="1"/>
</dbReference>
<dbReference type="GO" id="GO:0004604">
    <property type="term" value="F:phosphoadenylyl-sulfate reductase (thioredoxin) activity"/>
    <property type="evidence" value="ECO:0007669"/>
    <property type="project" value="UniProtKB-UniRule"/>
</dbReference>
<dbReference type="GO" id="GO:0046872">
    <property type="term" value="F:metal ion binding"/>
    <property type="evidence" value="ECO:0007669"/>
    <property type="project" value="UniProtKB-KW"/>
</dbReference>
<reference evidence="6 7" key="1">
    <citation type="submission" date="2017-11" db="EMBL/GenBank/DDBJ databases">
        <title>Draft genome sequence of magnetotactic bacterium Magnetospirillum kuznetsovii LBB-42.</title>
        <authorList>
            <person name="Grouzdev D.S."/>
            <person name="Rysina M.S."/>
            <person name="Baslerov R.V."/>
            <person name="Koziaeva V."/>
        </authorList>
    </citation>
    <scope>NUCLEOTIDE SEQUENCE [LARGE SCALE GENOMIC DNA]</scope>
    <source>
        <strain evidence="6 7">LBB-42</strain>
    </source>
</reference>
<dbReference type="GO" id="GO:0070814">
    <property type="term" value="P:hydrogen sulfide biosynthetic process"/>
    <property type="evidence" value="ECO:0007669"/>
    <property type="project" value="UniProtKB-UniRule"/>
</dbReference>
<keyword evidence="4" id="KW-0411">Iron-sulfur</keyword>
<evidence type="ECO:0000256" key="3">
    <source>
        <dbReference type="ARBA" id="ARBA00024327"/>
    </source>
</evidence>
<dbReference type="InterPro" id="IPR002500">
    <property type="entry name" value="PAPS_reduct_dom"/>
</dbReference>
<feature type="binding site" evidence="4">
    <location>
        <position position="193"/>
    </location>
    <ligand>
        <name>[4Fe-4S] cluster</name>
        <dbReference type="ChEBI" id="CHEBI:49883"/>
    </ligand>
</feature>
<comment type="subcellular location">
    <subcellularLocation>
        <location evidence="4">Cytoplasm</location>
    </subcellularLocation>
</comment>
<dbReference type="GO" id="GO:0051539">
    <property type="term" value="F:4 iron, 4 sulfur cluster binding"/>
    <property type="evidence" value="ECO:0007669"/>
    <property type="project" value="UniProtKB-UniRule"/>
</dbReference>
<feature type="binding site" evidence="4">
    <location>
        <position position="196"/>
    </location>
    <ligand>
        <name>[4Fe-4S] cluster</name>
        <dbReference type="ChEBI" id="CHEBI:49883"/>
    </ligand>
</feature>
<dbReference type="AlphaFoldDB" id="A0A364NWC8"/>
<organism evidence="6 7">
    <name type="scientific">Paramagnetospirillum kuznetsovii</name>
    <dbReference type="NCBI Taxonomy" id="2053833"/>
    <lineage>
        <taxon>Bacteria</taxon>
        <taxon>Pseudomonadati</taxon>
        <taxon>Pseudomonadota</taxon>
        <taxon>Alphaproteobacteria</taxon>
        <taxon>Rhodospirillales</taxon>
        <taxon>Magnetospirillaceae</taxon>
        <taxon>Paramagnetospirillum</taxon>
    </lineage>
</organism>
<dbReference type="OrthoDB" id="9794018at2"/>
<evidence type="ECO:0000256" key="4">
    <source>
        <dbReference type="HAMAP-Rule" id="MF_00063"/>
    </source>
</evidence>
<comment type="pathway">
    <text evidence="3 4">Sulfur metabolism; hydrogen sulfide biosynthesis; sulfite from sulfate.</text>
</comment>
<feature type="binding site" evidence="4">
    <location>
        <position position="112"/>
    </location>
    <ligand>
        <name>[4Fe-4S] cluster</name>
        <dbReference type="ChEBI" id="CHEBI:49883"/>
    </ligand>
</feature>
<comment type="function">
    <text evidence="4">Catalyzes the formation of sulfite from adenosine 5'-phosphosulfate (APS) using thioredoxin as an electron donor.</text>
</comment>
<dbReference type="GO" id="GO:0019379">
    <property type="term" value="P:sulfate assimilation, phosphoadenylyl sulfate reduction by phosphoadenylyl-sulfate reductase (thioredoxin)"/>
    <property type="evidence" value="ECO:0007669"/>
    <property type="project" value="UniProtKB-UniRule"/>
</dbReference>
<keyword evidence="4" id="KW-0408">Iron</keyword>
<keyword evidence="7" id="KW-1185">Reference proteome</keyword>
<accession>A0A364NWC8</accession>
<dbReference type="SUPFAM" id="SSF52402">
    <property type="entry name" value="Adenine nucleotide alpha hydrolases-like"/>
    <property type="match status" value="1"/>
</dbReference>
<dbReference type="PANTHER" id="PTHR46509">
    <property type="entry name" value="PHOSPHOADENOSINE PHOSPHOSULFATE REDUCTASE"/>
    <property type="match status" value="1"/>
</dbReference>
<keyword evidence="4" id="KW-0963">Cytoplasm</keyword>
<dbReference type="Proteomes" id="UP000251075">
    <property type="component" value="Unassembled WGS sequence"/>
</dbReference>
<feature type="binding site" evidence="4">
    <location>
        <position position="113"/>
    </location>
    <ligand>
        <name>[4Fe-4S] cluster</name>
        <dbReference type="ChEBI" id="CHEBI:49883"/>
    </ligand>
</feature>
<evidence type="ECO:0000259" key="5">
    <source>
        <dbReference type="Pfam" id="PF01507"/>
    </source>
</evidence>
<dbReference type="Pfam" id="PF01507">
    <property type="entry name" value="PAPS_reduct"/>
    <property type="match status" value="1"/>
</dbReference>
<comment type="caution">
    <text evidence="6">The sequence shown here is derived from an EMBL/GenBank/DDBJ whole genome shotgun (WGS) entry which is preliminary data.</text>
</comment>
<dbReference type="PIRSF" id="PIRSF000857">
    <property type="entry name" value="PAPS_reductase"/>
    <property type="match status" value="1"/>
</dbReference>
<evidence type="ECO:0000256" key="2">
    <source>
        <dbReference type="ARBA" id="ARBA00023002"/>
    </source>
</evidence>
<proteinExistence type="inferred from homology"/>
<comment type="catalytic activity">
    <reaction evidence="4">
        <text>[thioredoxin]-disulfide + sulfite + AMP + 2 H(+) = adenosine 5'-phosphosulfate + [thioredoxin]-dithiol</text>
        <dbReference type="Rhea" id="RHEA:21976"/>
        <dbReference type="Rhea" id="RHEA-COMP:10698"/>
        <dbReference type="Rhea" id="RHEA-COMP:10700"/>
        <dbReference type="ChEBI" id="CHEBI:15378"/>
        <dbReference type="ChEBI" id="CHEBI:17359"/>
        <dbReference type="ChEBI" id="CHEBI:29950"/>
        <dbReference type="ChEBI" id="CHEBI:50058"/>
        <dbReference type="ChEBI" id="CHEBI:58243"/>
        <dbReference type="ChEBI" id="CHEBI:456215"/>
        <dbReference type="EC" id="1.8.4.10"/>
    </reaction>
</comment>
<dbReference type="EMBL" id="PGTO01000012">
    <property type="protein sequence ID" value="RAU21227.1"/>
    <property type="molecule type" value="Genomic_DNA"/>
</dbReference>
<feature type="active site" description="Nucleophile; cysteine thiosulfonate intermediate" evidence="4">
    <location>
        <position position="219"/>
    </location>
</feature>
<dbReference type="GO" id="GO:0043866">
    <property type="term" value="F:adenylyl-sulfate reductase (thioredoxin) activity"/>
    <property type="evidence" value="ECO:0007669"/>
    <property type="project" value="UniProtKB-EC"/>
</dbReference>
<keyword evidence="2 4" id="KW-0560">Oxidoreductase</keyword>
<feature type="domain" description="Phosphoadenosine phosphosulphate reductase" evidence="5">
    <location>
        <begin position="34"/>
        <end position="199"/>
    </location>
</feature>
<keyword evidence="4" id="KW-0479">Metal-binding</keyword>
<evidence type="ECO:0000313" key="6">
    <source>
        <dbReference type="EMBL" id="RAU21227.1"/>
    </source>
</evidence>
<dbReference type="HAMAP" id="MF_00063">
    <property type="entry name" value="CysH"/>
    <property type="match status" value="1"/>
</dbReference>
<sequence>MDVVSVQRLIAACGHLDGKDLLEAVLLGDLMGRVAVTSSFGAESAVLLDLVAQVDPATPVIFLDTGELFDETVEYRYQLERRLGLTNVVVVKPTPEELAEAEDLWRADSDRCCELRKVRPLARIAKGYDALVDGRKRAHGAERQHLSAIEEVGGVIKISPLANWSAEEVETAFKTRDLPRHALVSQGYRSIGCWPCTRPTAEGESPRAGRWAGQAKTECGIHTNDLGRDGAGL</sequence>
<protein>
    <recommendedName>
        <fullName evidence="4">Adenosine 5'-phosphosulfate reductase</fullName>
        <shortName evidence="4">APS reductase</shortName>
        <ecNumber evidence="4">1.8.4.10</ecNumber>
    </recommendedName>
    <alternativeName>
        <fullName evidence="4">5'-adenylylsulfate reductase</fullName>
    </alternativeName>
    <alternativeName>
        <fullName evidence="4">Thioredoxin-dependent 5'-adenylylsulfate reductase</fullName>
    </alternativeName>
</protein>
<name>A0A364NWC8_9PROT</name>
<evidence type="ECO:0000313" key="7">
    <source>
        <dbReference type="Proteomes" id="UP000251075"/>
    </source>
</evidence>
<comment type="similarity">
    <text evidence="1 4">Belongs to the PAPS reductase family. CysH subfamily.</text>
</comment>
<evidence type="ECO:0000256" key="1">
    <source>
        <dbReference type="ARBA" id="ARBA00009732"/>
    </source>
</evidence>
<dbReference type="PANTHER" id="PTHR46509:SF1">
    <property type="entry name" value="PHOSPHOADENOSINE PHOSPHOSULFATE REDUCTASE"/>
    <property type="match status" value="1"/>
</dbReference>
<dbReference type="InterPro" id="IPR014729">
    <property type="entry name" value="Rossmann-like_a/b/a_fold"/>
</dbReference>
<gene>
    <name evidence="4" type="primary">cysH</name>
    <name evidence="6" type="ORF">CU669_14775</name>
</gene>